<accession>S9PAF5</accession>
<reference evidence="1" key="1">
    <citation type="submission" date="2013-05" db="EMBL/GenBank/DDBJ databases">
        <title>Genome assembly of Cystobacter fuscus DSM 2262.</title>
        <authorList>
            <person name="Sharma G."/>
            <person name="Khatri I."/>
            <person name="Kaur C."/>
            <person name="Mayilraj S."/>
            <person name="Subramanian S."/>
        </authorList>
    </citation>
    <scope>NUCLEOTIDE SEQUENCE [LARGE SCALE GENOMIC DNA]</scope>
    <source>
        <strain evidence="1">DSM 2262</strain>
    </source>
</reference>
<gene>
    <name evidence="1" type="ORF">D187_001178</name>
</gene>
<organism evidence="1 2">
    <name type="scientific">Cystobacter fuscus (strain ATCC 25194 / DSM 2262 / NBRC 100088 / M29)</name>
    <dbReference type="NCBI Taxonomy" id="1242864"/>
    <lineage>
        <taxon>Bacteria</taxon>
        <taxon>Pseudomonadati</taxon>
        <taxon>Myxococcota</taxon>
        <taxon>Myxococcia</taxon>
        <taxon>Myxococcales</taxon>
        <taxon>Cystobacterineae</taxon>
        <taxon>Archangiaceae</taxon>
        <taxon>Cystobacter</taxon>
    </lineage>
</organism>
<keyword evidence="2" id="KW-1185">Reference proteome</keyword>
<dbReference type="AlphaFoldDB" id="S9PAF5"/>
<comment type="caution">
    <text evidence="1">The sequence shown here is derived from an EMBL/GenBank/DDBJ whole genome shotgun (WGS) entry which is preliminary data.</text>
</comment>
<proteinExistence type="predicted"/>
<dbReference type="RefSeq" id="WP_002622537.1">
    <property type="nucleotide sequence ID" value="NZ_ANAH02000010.1"/>
</dbReference>
<protein>
    <submittedName>
        <fullName evidence="1">Uncharacterized protein</fullName>
    </submittedName>
</protein>
<evidence type="ECO:0000313" key="1">
    <source>
        <dbReference type="EMBL" id="EPX61395.1"/>
    </source>
</evidence>
<sequence length="281" mass="31221">MASQRYTDLKKLFEDAMPESGLLKDRYTRLGKAMVDELSIPTHWGNYAACDELVGGTKRTALGIPPVIILLESKEIDSANRLDMGKRQLKRLHQGEEQTMVRPVRVVGVSVPMTTGDRGRAPKPVSTLDLLNKPLDRGHVMALEIGGPDDAENIVPQWSQWQQSGLWRYHETQVREFGEIILSAESGLPAMKKVASSVSTPLVVVNLSLEYTGSISNTRWTTPSAVDWETYVFRPVTGSGKFEAIQIHTLSLRLDAEFGDALAQKAYKEYCAEIDTGMKTE</sequence>
<name>S9PAF5_CYSF2</name>
<dbReference type="EMBL" id="ANAH02000010">
    <property type="protein sequence ID" value="EPX61395.1"/>
    <property type="molecule type" value="Genomic_DNA"/>
</dbReference>
<dbReference type="Proteomes" id="UP000011682">
    <property type="component" value="Unassembled WGS sequence"/>
</dbReference>
<evidence type="ECO:0000313" key="2">
    <source>
        <dbReference type="Proteomes" id="UP000011682"/>
    </source>
</evidence>
<dbReference type="OrthoDB" id="2664633at2"/>